<comment type="domain">
    <text evidence="9">Possesses an unusual extended V-shaped dimeric structure with each monomer consisting of three distinct domains arranged along a curved 'spinal' alpha-helix. The N-terminal catalytic domain specifically recognizes the glutamate moiety of the substrate. The second domain is the NADPH-binding domain, and the third C-terminal domain is responsible for dimerization.</text>
</comment>
<comment type="function">
    <text evidence="9">Catalyzes the NADPH-dependent reduction of glutamyl-tRNA(Glu) to glutamate 1-semialdehyde (GSA).</text>
</comment>
<dbReference type="eggNOG" id="COG0373">
    <property type="taxonomic scope" value="Bacteria"/>
</dbReference>
<dbReference type="InterPro" id="IPR036343">
    <property type="entry name" value="GluRdtase_N_sf"/>
</dbReference>
<feature type="binding site" evidence="9 11">
    <location>
        <position position="120"/>
    </location>
    <ligand>
        <name>substrate</name>
    </ligand>
</feature>
<dbReference type="KEGG" id="wgl:WIGMOR_0421"/>
<feature type="binding site" evidence="9 11">
    <location>
        <begin position="114"/>
        <end position="116"/>
    </location>
    <ligand>
        <name>substrate</name>
    </ligand>
</feature>
<evidence type="ECO:0000256" key="3">
    <source>
        <dbReference type="ARBA" id="ARBA00012970"/>
    </source>
</evidence>
<dbReference type="Gene3D" id="3.30.460.30">
    <property type="entry name" value="Glutamyl-tRNA reductase, N-terminal domain"/>
    <property type="match status" value="1"/>
</dbReference>
<dbReference type="SUPFAM" id="SSF69742">
    <property type="entry name" value="Glutamyl tRNA-reductase catalytic, N-terminal domain"/>
    <property type="match status" value="1"/>
</dbReference>
<evidence type="ECO:0000256" key="4">
    <source>
        <dbReference type="ARBA" id="ARBA00022857"/>
    </source>
</evidence>
<dbReference type="UniPathway" id="UPA00251">
    <property type="reaction ID" value="UER00316"/>
</dbReference>
<keyword evidence="5 9" id="KW-0560">Oxidoreductase</keyword>
<dbReference type="InterPro" id="IPR000343">
    <property type="entry name" value="4pyrrol_synth_GluRdtase"/>
</dbReference>
<evidence type="ECO:0000256" key="14">
    <source>
        <dbReference type="RuleBase" id="RU000584"/>
    </source>
</evidence>
<dbReference type="OrthoDB" id="110209at2"/>
<evidence type="ECO:0000259" key="17">
    <source>
        <dbReference type="Pfam" id="PF05201"/>
    </source>
</evidence>
<dbReference type="HOGENOM" id="CLU_035113_2_2_6"/>
<feature type="binding site" evidence="9 11">
    <location>
        <begin position="49"/>
        <end position="52"/>
    </location>
    <ligand>
        <name>substrate</name>
    </ligand>
</feature>
<evidence type="ECO:0000256" key="9">
    <source>
        <dbReference type="HAMAP-Rule" id="MF_00087"/>
    </source>
</evidence>
<evidence type="ECO:0000256" key="12">
    <source>
        <dbReference type="PIRSR" id="PIRSR000445-3"/>
    </source>
</evidence>
<dbReference type="InterPro" id="IPR036291">
    <property type="entry name" value="NAD(P)-bd_dom_sf"/>
</dbReference>
<dbReference type="RefSeq" id="WP_014354191.1">
    <property type="nucleotide sequence ID" value="NC_016893.1"/>
</dbReference>
<comment type="miscellaneous">
    <text evidence="9">During catalysis, the active site Cys acts as a nucleophile attacking the alpha-carbonyl group of tRNA-bound glutamate with the formation of a thioester intermediate between enzyme and glutamate, and the concomitant release of tRNA(Glu). The thioester intermediate is finally reduced by direct hydride transfer from NADPH, to form the product GSA.</text>
</comment>
<dbReference type="Pfam" id="PF00745">
    <property type="entry name" value="GlutR_dimer"/>
    <property type="match status" value="1"/>
</dbReference>
<evidence type="ECO:0000259" key="15">
    <source>
        <dbReference type="Pfam" id="PF00745"/>
    </source>
</evidence>
<comment type="pathway">
    <text evidence="1 9 14">Porphyrin-containing compound metabolism; protoporphyrin-IX biosynthesis; 5-aminolevulinate from L-glutamyl-tRNA(Glu): step 1/2.</text>
</comment>
<protein>
    <recommendedName>
        <fullName evidence="8 9">Glutamyl-tRNA reductase</fullName>
        <shortName evidence="9">GluTR</shortName>
        <ecNumber evidence="3 9">1.2.1.70</ecNumber>
    </recommendedName>
</protein>
<evidence type="ECO:0000313" key="18">
    <source>
        <dbReference type="EMBL" id="AFA41252.1"/>
    </source>
</evidence>
<dbReference type="InterPro" id="IPR036453">
    <property type="entry name" value="GluRdtase_dimer_dom_sf"/>
</dbReference>
<evidence type="ECO:0000256" key="2">
    <source>
        <dbReference type="ARBA" id="ARBA00005916"/>
    </source>
</evidence>
<dbReference type="EMBL" id="CP003315">
    <property type="protein sequence ID" value="AFA41252.1"/>
    <property type="molecule type" value="Genomic_DNA"/>
</dbReference>
<dbReference type="InterPro" id="IPR015896">
    <property type="entry name" value="4pyrrol_synth_GluRdtase_dimer"/>
</dbReference>
<dbReference type="PIRSF" id="PIRSF000445">
    <property type="entry name" value="4pyrrol_synth_GluRdtase"/>
    <property type="match status" value="1"/>
</dbReference>
<gene>
    <name evidence="9 18" type="primary">hemA</name>
    <name evidence="18" type="ORF">WIGMOR_0421</name>
</gene>
<evidence type="ECO:0000256" key="5">
    <source>
        <dbReference type="ARBA" id="ARBA00023002"/>
    </source>
</evidence>
<evidence type="ECO:0000256" key="13">
    <source>
        <dbReference type="PIRSR" id="PIRSR000445-4"/>
    </source>
</evidence>
<feature type="domain" description="Glutamyl-tRNA reductase N-terminal" evidence="17">
    <location>
        <begin position="6"/>
        <end position="156"/>
    </location>
</feature>
<accession>H6Q4W9</accession>
<keyword evidence="4 9" id="KW-0521">NADP</keyword>
<dbReference type="SUPFAM" id="SSF69075">
    <property type="entry name" value="Glutamyl tRNA-reductase dimerization domain"/>
    <property type="match status" value="1"/>
</dbReference>
<dbReference type="FunFam" id="3.30.460.30:FF:000001">
    <property type="entry name" value="Glutamyl-tRNA reductase"/>
    <property type="match status" value="1"/>
</dbReference>
<proteinExistence type="inferred from homology"/>
<evidence type="ECO:0000256" key="1">
    <source>
        <dbReference type="ARBA" id="ARBA00005059"/>
    </source>
</evidence>
<dbReference type="Proteomes" id="UP000009061">
    <property type="component" value="Chromosome"/>
</dbReference>
<feature type="domain" description="Quinate/shikimate 5-dehydrogenase/glutamyl-tRNA reductase" evidence="16">
    <location>
        <begin position="172"/>
        <end position="303"/>
    </location>
</feature>
<evidence type="ECO:0000256" key="10">
    <source>
        <dbReference type="PIRSR" id="PIRSR000445-1"/>
    </source>
</evidence>
<organism evidence="18 19">
    <name type="scientific">Wigglesworthia glossinidia endosymbiont of Glossina morsitans morsitans</name>
    <name type="common">Yale colony</name>
    <dbReference type="NCBI Taxonomy" id="1142511"/>
    <lineage>
        <taxon>Bacteria</taxon>
        <taxon>Pseudomonadati</taxon>
        <taxon>Pseudomonadota</taxon>
        <taxon>Gammaproteobacteria</taxon>
        <taxon>Enterobacterales</taxon>
        <taxon>Erwiniaceae</taxon>
        <taxon>Wigglesworthia</taxon>
    </lineage>
</organism>
<feature type="site" description="Important for activity" evidence="9 13">
    <location>
        <position position="99"/>
    </location>
</feature>
<evidence type="ECO:0000256" key="11">
    <source>
        <dbReference type="PIRSR" id="PIRSR000445-2"/>
    </source>
</evidence>
<dbReference type="PANTHER" id="PTHR43013:SF1">
    <property type="entry name" value="GLUTAMYL-TRNA REDUCTASE"/>
    <property type="match status" value="1"/>
</dbReference>
<dbReference type="GO" id="GO:0008883">
    <property type="term" value="F:glutamyl-tRNA reductase activity"/>
    <property type="evidence" value="ECO:0007669"/>
    <property type="project" value="UniProtKB-UniRule"/>
</dbReference>
<feature type="binding site" evidence="9 12">
    <location>
        <begin position="189"/>
        <end position="194"/>
    </location>
    <ligand>
        <name>NADP(+)</name>
        <dbReference type="ChEBI" id="CHEBI:58349"/>
    </ligand>
</feature>
<dbReference type="InterPro" id="IPR015895">
    <property type="entry name" value="4pyrrol_synth_GluRdtase_N"/>
</dbReference>
<feature type="active site" description="Nucleophile" evidence="9 10">
    <location>
        <position position="50"/>
    </location>
</feature>
<keyword evidence="19" id="KW-1185">Reference proteome</keyword>
<sequence>MKLVVIGVSYKTAPISLREKMIFSTEHLDMSLNNLLKQINIKGGLILSTCNRIEIYLSVKKLNNLKKILINWLYKFYKIEFKFIRHNIYYYLDNRAIIHLMRVMSGLDSMILGESQIINQVKSAFFRSLKRKNLSVDMQKLFERVFAVSKKIRTQTKIGSYSISISYAIYILLKNKFQSLTEIQILLIGSGKISTLVAKQLYQYNVKKIFIANRTLQHAKNLALKINGFAIELKNVAQYLSKVHVVITSTSSSTPILYTDTVRNVLKKNKKIVLFIDIAVPRNIQSSIGNLPNADLYILDDLQIFLNKNLEKRKHAAMLAENIIKQESIKLSQWLQGYSAAKIIQEYRNQIEQVKKIYENRALMELKIGINPEIIIKKIIYKLTNRLMHNSTKLLYNTAFSQKNDALKILYNHLKLKLH</sequence>
<dbReference type="GO" id="GO:0019353">
    <property type="term" value="P:protoporphyrinogen IX biosynthetic process from glutamate"/>
    <property type="evidence" value="ECO:0007669"/>
    <property type="project" value="TreeGrafter"/>
</dbReference>
<dbReference type="HAMAP" id="MF_00087">
    <property type="entry name" value="Glu_tRNA_reductase"/>
    <property type="match status" value="1"/>
</dbReference>
<dbReference type="SUPFAM" id="SSF51735">
    <property type="entry name" value="NAD(P)-binding Rossmann-fold domains"/>
    <property type="match status" value="1"/>
</dbReference>
<dbReference type="Pfam" id="PF05201">
    <property type="entry name" value="GlutR_N"/>
    <property type="match status" value="1"/>
</dbReference>
<evidence type="ECO:0000256" key="7">
    <source>
        <dbReference type="ARBA" id="ARBA00047464"/>
    </source>
</evidence>
<comment type="subunit">
    <text evidence="9">Homodimer.</text>
</comment>
<evidence type="ECO:0000256" key="8">
    <source>
        <dbReference type="ARBA" id="ARBA00068659"/>
    </source>
</evidence>
<dbReference type="FunFam" id="3.40.50.720:FF:000031">
    <property type="entry name" value="Glutamyl-tRNA reductase"/>
    <property type="match status" value="1"/>
</dbReference>
<comment type="catalytic activity">
    <reaction evidence="7 9 14">
        <text>(S)-4-amino-5-oxopentanoate + tRNA(Glu) + NADP(+) = L-glutamyl-tRNA(Glu) + NADPH + H(+)</text>
        <dbReference type="Rhea" id="RHEA:12344"/>
        <dbReference type="Rhea" id="RHEA-COMP:9663"/>
        <dbReference type="Rhea" id="RHEA-COMP:9680"/>
        <dbReference type="ChEBI" id="CHEBI:15378"/>
        <dbReference type="ChEBI" id="CHEBI:57501"/>
        <dbReference type="ChEBI" id="CHEBI:57783"/>
        <dbReference type="ChEBI" id="CHEBI:58349"/>
        <dbReference type="ChEBI" id="CHEBI:78442"/>
        <dbReference type="ChEBI" id="CHEBI:78520"/>
        <dbReference type="EC" id="1.2.1.70"/>
    </reaction>
</comment>
<dbReference type="InterPro" id="IPR006151">
    <property type="entry name" value="Shikm_DH/Glu-tRNA_Rdtase"/>
</dbReference>
<dbReference type="NCBIfam" id="TIGR01035">
    <property type="entry name" value="hemA"/>
    <property type="match status" value="1"/>
</dbReference>
<dbReference type="AlphaFoldDB" id="H6Q4W9"/>
<dbReference type="PANTHER" id="PTHR43013">
    <property type="entry name" value="GLUTAMYL-TRNA REDUCTASE"/>
    <property type="match status" value="1"/>
</dbReference>
<reference evidence="18 19" key="1">
    <citation type="journal article" date="2012" name="MBio">
        <title>Insight into the transmission biology and species-specific functional capabilities of tsetse (Diptera: glossinidae) obligate symbiont wigglesworthia.</title>
        <authorList>
            <person name="Rio R.V."/>
            <person name="Symula R.E."/>
            <person name="Wang J."/>
            <person name="Lohs C."/>
            <person name="Wu Y.N."/>
            <person name="Snyder A.K."/>
            <person name="Bjornson R.D."/>
            <person name="Oshima K."/>
            <person name="Biehl B.S."/>
            <person name="Perna N.T."/>
            <person name="Hattori M."/>
            <person name="Aksoy S."/>
        </authorList>
    </citation>
    <scope>NUCLEOTIDE SEQUENCE [LARGE SCALE GENOMIC DNA]</scope>
    <source>
        <strain evidence="18">WGM</strain>
    </source>
</reference>
<evidence type="ECO:0000259" key="16">
    <source>
        <dbReference type="Pfam" id="PF01488"/>
    </source>
</evidence>
<name>H6Q4W9_WIGGL</name>
<keyword evidence="6 9" id="KW-0627">Porphyrin biosynthesis</keyword>
<dbReference type="GO" id="GO:0050661">
    <property type="term" value="F:NADP binding"/>
    <property type="evidence" value="ECO:0007669"/>
    <property type="project" value="InterPro"/>
</dbReference>
<feature type="domain" description="Tetrapyrrole biosynthesis glutamyl-tRNA reductase dimerisation" evidence="15">
    <location>
        <begin position="320"/>
        <end position="404"/>
    </location>
</feature>
<dbReference type="EC" id="1.2.1.70" evidence="3 9"/>
<dbReference type="STRING" id="1142511.WIGMOR_0421"/>
<feature type="binding site" evidence="9 11">
    <location>
        <position position="109"/>
    </location>
    <ligand>
        <name>substrate</name>
    </ligand>
</feature>
<dbReference type="Pfam" id="PF01488">
    <property type="entry name" value="Shikimate_DH"/>
    <property type="match status" value="1"/>
</dbReference>
<dbReference type="Gene3D" id="3.40.50.720">
    <property type="entry name" value="NAD(P)-binding Rossmann-like Domain"/>
    <property type="match status" value="1"/>
</dbReference>
<evidence type="ECO:0000256" key="6">
    <source>
        <dbReference type="ARBA" id="ARBA00023244"/>
    </source>
</evidence>
<comment type="similarity">
    <text evidence="2 9 14">Belongs to the glutamyl-tRNA reductase family.</text>
</comment>
<evidence type="ECO:0000313" key="19">
    <source>
        <dbReference type="Proteomes" id="UP000009061"/>
    </source>
</evidence>
<dbReference type="CDD" id="cd05213">
    <property type="entry name" value="NAD_bind_Glutamyl_tRNA_reduct"/>
    <property type="match status" value="1"/>
</dbReference>